<keyword evidence="2" id="KW-1185">Reference proteome</keyword>
<dbReference type="Proteomes" id="UP000245910">
    <property type="component" value="Chromosome I"/>
</dbReference>
<proteinExistence type="predicted"/>
<organism evidence="1 2">
    <name type="scientific">Fusarium venenatum</name>
    <dbReference type="NCBI Taxonomy" id="56646"/>
    <lineage>
        <taxon>Eukaryota</taxon>
        <taxon>Fungi</taxon>
        <taxon>Dikarya</taxon>
        <taxon>Ascomycota</taxon>
        <taxon>Pezizomycotina</taxon>
        <taxon>Sordariomycetes</taxon>
        <taxon>Hypocreomycetidae</taxon>
        <taxon>Hypocreales</taxon>
        <taxon>Nectriaceae</taxon>
        <taxon>Fusarium</taxon>
    </lineage>
</organism>
<evidence type="ECO:0000313" key="2">
    <source>
        <dbReference type="Proteomes" id="UP000245910"/>
    </source>
</evidence>
<sequence>MDVGRQRTAGGANAAVEVGTVPGSPAVQMLVRWMPTGFEVVVFLQRCLSKVEAGNKVAGLVPE</sequence>
<name>A0A2L2TTS6_9HYPO</name>
<protein>
    <submittedName>
        <fullName evidence="1">Uncharacterized protein</fullName>
    </submittedName>
</protein>
<evidence type="ECO:0000313" key="1">
    <source>
        <dbReference type="EMBL" id="CEI64730.1"/>
    </source>
</evidence>
<reference evidence="2" key="1">
    <citation type="submission" date="2014-10" db="EMBL/GenBank/DDBJ databases">
        <authorList>
            <person name="King R."/>
        </authorList>
    </citation>
    <scope>NUCLEOTIDE SEQUENCE [LARGE SCALE GENOMIC DNA]</scope>
    <source>
        <strain evidence="2">A3/5</strain>
    </source>
</reference>
<accession>A0A2L2TTS6</accession>
<dbReference type="EMBL" id="LN649229">
    <property type="protein sequence ID" value="CEI64730.1"/>
    <property type="molecule type" value="Genomic_DNA"/>
</dbReference>
<dbReference type="AlphaFoldDB" id="A0A2L2TTS6"/>